<evidence type="ECO:0000313" key="3">
    <source>
        <dbReference type="EMBL" id="SDY10612.1"/>
    </source>
</evidence>
<keyword evidence="2" id="KW-0472">Membrane</keyword>
<feature type="transmembrane region" description="Helical" evidence="2">
    <location>
        <begin position="21"/>
        <end position="38"/>
    </location>
</feature>
<dbReference type="Proteomes" id="UP000198672">
    <property type="component" value="Unassembled WGS sequence"/>
</dbReference>
<keyword evidence="2" id="KW-0812">Transmembrane</keyword>
<reference evidence="4" key="1">
    <citation type="submission" date="2016-10" db="EMBL/GenBank/DDBJ databases">
        <authorList>
            <person name="Varghese N."/>
            <person name="Submissions S."/>
        </authorList>
    </citation>
    <scope>NUCLEOTIDE SEQUENCE [LARGE SCALE GENOMIC DNA]</scope>
    <source>
        <strain evidence="4">DSM 173</strain>
    </source>
</reference>
<feature type="region of interest" description="Disordered" evidence="1">
    <location>
        <begin position="61"/>
        <end position="210"/>
    </location>
</feature>
<evidence type="ECO:0000256" key="1">
    <source>
        <dbReference type="SAM" id="MobiDB-lite"/>
    </source>
</evidence>
<name>A0A1H3H515_ALLWA</name>
<dbReference type="OrthoDB" id="5768987at2"/>
<protein>
    <submittedName>
        <fullName evidence="3">Uncharacterized protein</fullName>
    </submittedName>
</protein>
<keyword evidence="2" id="KW-1133">Transmembrane helix</keyword>
<dbReference type="EMBL" id="FNOW01000030">
    <property type="protein sequence ID" value="SDY10612.1"/>
    <property type="molecule type" value="Genomic_DNA"/>
</dbReference>
<feature type="compositionally biased region" description="Low complexity" evidence="1">
    <location>
        <begin position="71"/>
        <end position="126"/>
    </location>
</feature>
<organism evidence="3 4">
    <name type="scientific">Allochromatium warmingii</name>
    <name type="common">Chromatium warmingii</name>
    <dbReference type="NCBI Taxonomy" id="61595"/>
    <lineage>
        <taxon>Bacteria</taxon>
        <taxon>Pseudomonadati</taxon>
        <taxon>Pseudomonadota</taxon>
        <taxon>Gammaproteobacteria</taxon>
        <taxon>Chromatiales</taxon>
        <taxon>Chromatiaceae</taxon>
        <taxon>Allochromatium</taxon>
    </lineage>
</organism>
<dbReference type="RefSeq" id="WP_091334266.1">
    <property type="nucleotide sequence ID" value="NZ_FNOW01000030.1"/>
</dbReference>
<evidence type="ECO:0000313" key="4">
    <source>
        <dbReference type="Proteomes" id="UP000198672"/>
    </source>
</evidence>
<gene>
    <name evidence="3" type="ORF">SAMN05421644_1301</name>
</gene>
<accession>A0A1H3H515</accession>
<proteinExistence type="predicted"/>
<evidence type="ECO:0000256" key="2">
    <source>
        <dbReference type="SAM" id="Phobius"/>
    </source>
</evidence>
<keyword evidence="4" id="KW-1185">Reference proteome</keyword>
<dbReference type="AlphaFoldDB" id="A0A1H3H515"/>
<sequence>MSSSEEKAPARSNSLSWFPKLVLWAAVIGFGYVYLSSVDQESGQTSATSVLNSLAKLSPVPIPGLSDQTDTTPAETAPAPAATTQPPAAKPVATSMPYQTPQQPPASYAAAALKAPTEPAQTTAPAPVAPPPAAPQMTQPLQPAPAAPAPQMALPQYPQPLAPQATQMPAPVQAPASAQTDPAPASVSDWAAKREQQRAEMMVQHEAMRREAEERMRQYWGQMREAMPMPTTPYGHPGYAPVPGYMPGYAPGYGPGVYAPPAR</sequence>